<dbReference type="SUPFAM" id="SSF53383">
    <property type="entry name" value="PLP-dependent transferases"/>
    <property type="match status" value="1"/>
</dbReference>
<accession>A0A385Z208</accession>
<evidence type="ECO:0000313" key="11">
    <source>
        <dbReference type="Proteomes" id="UP000265560"/>
    </source>
</evidence>
<keyword evidence="5 8" id="KW-0663">Pyridoxal phosphate</keyword>
<evidence type="ECO:0000259" key="9">
    <source>
        <dbReference type="Pfam" id="PF00266"/>
    </source>
</evidence>
<keyword evidence="11" id="KW-1185">Reference proteome</keyword>
<dbReference type="InterPro" id="IPR016454">
    <property type="entry name" value="Cysteine_dSase"/>
</dbReference>
<dbReference type="InterPro" id="IPR020578">
    <property type="entry name" value="Aminotrans_V_PyrdxlP_BS"/>
</dbReference>
<dbReference type="Pfam" id="PF00266">
    <property type="entry name" value="Aminotran_5"/>
    <property type="match status" value="1"/>
</dbReference>
<dbReference type="PROSITE" id="PS00595">
    <property type="entry name" value="AA_TRANSFER_CLASS_5"/>
    <property type="match status" value="1"/>
</dbReference>
<evidence type="ECO:0000256" key="6">
    <source>
        <dbReference type="ARBA" id="ARBA00050776"/>
    </source>
</evidence>
<keyword evidence="4 8" id="KW-0808">Transferase</keyword>
<comment type="cofactor">
    <cofactor evidence="1 7">
        <name>pyridoxal 5'-phosphate</name>
        <dbReference type="ChEBI" id="CHEBI:597326"/>
    </cofactor>
</comment>
<dbReference type="InterPro" id="IPR000192">
    <property type="entry name" value="Aminotrans_V_dom"/>
</dbReference>
<dbReference type="InterPro" id="IPR015421">
    <property type="entry name" value="PyrdxlP-dep_Trfase_major"/>
</dbReference>
<proteinExistence type="inferred from homology"/>
<dbReference type="PANTHER" id="PTHR43586:SF8">
    <property type="entry name" value="CYSTEINE DESULFURASE 1, CHLOROPLASTIC"/>
    <property type="match status" value="1"/>
</dbReference>
<feature type="domain" description="Aminotransferase class V" evidence="9">
    <location>
        <begin position="43"/>
        <end position="412"/>
    </location>
</feature>
<dbReference type="PANTHER" id="PTHR43586">
    <property type="entry name" value="CYSTEINE DESULFURASE"/>
    <property type="match status" value="1"/>
</dbReference>
<dbReference type="OrthoDB" id="9808002at2"/>
<dbReference type="Proteomes" id="UP000265560">
    <property type="component" value="Chromosome"/>
</dbReference>
<comment type="function">
    <text evidence="2 8">Catalyzes the removal of elemental sulfur and selenium atoms from L-cysteine, L-cystine, L-selenocysteine, and L-selenocystine to produce L-alanine.</text>
</comment>
<protein>
    <recommendedName>
        <fullName evidence="8">Cysteine desulfurase</fullName>
        <ecNumber evidence="8">2.8.1.7</ecNumber>
    </recommendedName>
</protein>
<dbReference type="Gene3D" id="3.40.640.10">
    <property type="entry name" value="Type I PLP-dependent aspartate aminotransferase-like (Major domain)"/>
    <property type="match status" value="1"/>
</dbReference>
<dbReference type="InterPro" id="IPR010970">
    <property type="entry name" value="Cys_dSase_SufS"/>
</dbReference>
<reference evidence="11" key="1">
    <citation type="submission" date="2018-09" db="EMBL/GenBank/DDBJ databases">
        <authorList>
            <person name="Zhu H."/>
        </authorList>
    </citation>
    <scope>NUCLEOTIDE SEQUENCE [LARGE SCALE GENOMIC DNA]</scope>
    <source>
        <strain evidence="11">K2W31S-8</strain>
    </source>
</reference>
<evidence type="ECO:0000256" key="5">
    <source>
        <dbReference type="ARBA" id="ARBA00022898"/>
    </source>
</evidence>
<evidence type="ECO:0000256" key="7">
    <source>
        <dbReference type="RuleBase" id="RU004504"/>
    </source>
</evidence>
<dbReference type="GO" id="GO:0031071">
    <property type="term" value="F:cysteine desulfurase activity"/>
    <property type="evidence" value="ECO:0007669"/>
    <property type="project" value="UniProtKB-UniRule"/>
</dbReference>
<evidence type="ECO:0000256" key="1">
    <source>
        <dbReference type="ARBA" id="ARBA00001933"/>
    </source>
</evidence>
<name>A0A385Z208_9PSED</name>
<evidence type="ECO:0000256" key="8">
    <source>
        <dbReference type="RuleBase" id="RU004506"/>
    </source>
</evidence>
<dbReference type="NCBIfam" id="TIGR01979">
    <property type="entry name" value="sufS"/>
    <property type="match status" value="1"/>
</dbReference>
<dbReference type="EC" id="2.8.1.7" evidence="8"/>
<evidence type="ECO:0000256" key="3">
    <source>
        <dbReference type="ARBA" id="ARBA00010447"/>
    </source>
</evidence>
<dbReference type="InterPro" id="IPR015424">
    <property type="entry name" value="PyrdxlP-dep_Trfase"/>
</dbReference>
<comment type="catalytic activity">
    <reaction evidence="6 8">
        <text>(sulfur carrier)-H + L-cysteine = (sulfur carrier)-SH + L-alanine</text>
        <dbReference type="Rhea" id="RHEA:43892"/>
        <dbReference type="Rhea" id="RHEA-COMP:14737"/>
        <dbReference type="Rhea" id="RHEA-COMP:14739"/>
        <dbReference type="ChEBI" id="CHEBI:29917"/>
        <dbReference type="ChEBI" id="CHEBI:35235"/>
        <dbReference type="ChEBI" id="CHEBI:57972"/>
        <dbReference type="ChEBI" id="CHEBI:64428"/>
        <dbReference type="EC" id="2.8.1.7"/>
    </reaction>
</comment>
<dbReference type="Gene3D" id="3.90.1150.10">
    <property type="entry name" value="Aspartate Aminotransferase, domain 1"/>
    <property type="match status" value="1"/>
</dbReference>
<dbReference type="AlphaFoldDB" id="A0A385Z208"/>
<evidence type="ECO:0000313" key="10">
    <source>
        <dbReference type="EMBL" id="AYC32784.1"/>
    </source>
</evidence>
<dbReference type="GO" id="GO:0030170">
    <property type="term" value="F:pyridoxal phosphate binding"/>
    <property type="evidence" value="ECO:0007669"/>
    <property type="project" value="UniProtKB-UniRule"/>
</dbReference>
<dbReference type="EMBL" id="CP032419">
    <property type="protein sequence ID" value="AYC32784.1"/>
    <property type="molecule type" value="Genomic_DNA"/>
</dbReference>
<dbReference type="RefSeq" id="WP_119893404.1">
    <property type="nucleotide sequence ID" value="NZ_CP032419.1"/>
</dbReference>
<sequence length="424" mass="45996">MSNLETSLQTPPKRLDLTAGYDVERVRQAFPILAETIYGKPLIYLDSAATSQKPQAVIDAMSRFFLKENANVHRGVHFLSVRATEEYEKARAKVQRFLNAEHVEEIVFVRGTTEAINLVAQTLGKTQVHAGDEVLISAMEHHSNIVPWQMLCEQTGAHLRVAPIDDAGELLLDELERLIGPRTRLVAVAHVSNVLGTINPIQRIVELAHARGARVLVDGAQAAPHLRLDVRALGCDFYALSGHKMYGPTGVGVLYGRRELLEAMPPYQGGGDMILSVSFEKTLYNKPPYRFEAGTPNMAGAIGLGAAIDFLGELGAEAIAAHEQTVLSYAQQALAAVPGLRLIGTAPEKVGVLSFVLDGIHPHDIGTVLDREGIAIRTGHHCAQPLMQRFGLAATARASLGCYSTEQDIDALVTGLAKVRELFQ</sequence>
<dbReference type="InterPro" id="IPR015422">
    <property type="entry name" value="PyrdxlP-dep_Trfase_small"/>
</dbReference>
<dbReference type="KEGG" id="pcav:D3880_10485"/>
<organism evidence="10 11">
    <name type="scientific">Pseudomonas cavernae</name>
    <dbReference type="NCBI Taxonomy" id="2320867"/>
    <lineage>
        <taxon>Bacteria</taxon>
        <taxon>Pseudomonadati</taxon>
        <taxon>Pseudomonadota</taxon>
        <taxon>Gammaproteobacteria</taxon>
        <taxon>Pseudomonadales</taxon>
        <taxon>Pseudomonadaceae</taxon>
        <taxon>Pseudomonas</taxon>
    </lineage>
</organism>
<dbReference type="GO" id="GO:0006534">
    <property type="term" value="P:cysteine metabolic process"/>
    <property type="evidence" value="ECO:0007669"/>
    <property type="project" value="UniProtKB-UniRule"/>
</dbReference>
<evidence type="ECO:0000256" key="4">
    <source>
        <dbReference type="ARBA" id="ARBA00022679"/>
    </source>
</evidence>
<comment type="similarity">
    <text evidence="3 8">Belongs to the class-V pyridoxal-phosphate-dependent aminotransferase family. Csd subfamily.</text>
</comment>
<dbReference type="CDD" id="cd06453">
    <property type="entry name" value="SufS_like"/>
    <property type="match status" value="1"/>
</dbReference>
<dbReference type="PIRSF" id="PIRSF005572">
    <property type="entry name" value="NifS"/>
    <property type="match status" value="1"/>
</dbReference>
<gene>
    <name evidence="10" type="ORF">D3880_10485</name>
</gene>
<evidence type="ECO:0000256" key="2">
    <source>
        <dbReference type="ARBA" id="ARBA00002824"/>
    </source>
</evidence>